<name>A0AAE3E0R6_9FIRM</name>
<organism evidence="3 4">
    <name type="scientific">Hominilimicola fabiformis</name>
    <dbReference type="NCBI Taxonomy" id="2885356"/>
    <lineage>
        <taxon>Bacteria</taxon>
        <taxon>Bacillati</taxon>
        <taxon>Bacillota</taxon>
        <taxon>Clostridia</taxon>
        <taxon>Eubacteriales</taxon>
        <taxon>Oscillospiraceae</taxon>
        <taxon>Hominilimicola</taxon>
    </lineage>
</organism>
<accession>A0AAE3E0R6</accession>
<dbReference type="Proteomes" id="UP001198242">
    <property type="component" value="Unassembled WGS sequence"/>
</dbReference>
<sequence length="77" mass="8898">MKIIDSTIIVALISMAGTIIGSMIGVMKSNDKTLYRIEQLEKKVEAHNNLVERMTIVEQEEKSNEQRIQRLECEKYD</sequence>
<keyword evidence="1" id="KW-0175">Coiled coil</keyword>
<dbReference type="RefSeq" id="WP_022230309.1">
    <property type="nucleotide sequence ID" value="NZ_JAJEQM010000025.1"/>
</dbReference>
<feature type="transmembrane region" description="Helical" evidence="2">
    <location>
        <begin position="6"/>
        <end position="26"/>
    </location>
</feature>
<evidence type="ECO:0000313" key="4">
    <source>
        <dbReference type="Proteomes" id="UP001198242"/>
    </source>
</evidence>
<keyword evidence="4" id="KW-1185">Reference proteome</keyword>
<evidence type="ECO:0000313" key="3">
    <source>
        <dbReference type="EMBL" id="MCC2211752.1"/>
    </source>
</evidence>
<feature type="coiled-coil region" evidence="1">
    <location>
        <begin position="30"/>
        <end position="74"/>
    </location>
</feature>
<keyword evidence="2" id="KW-0812">Transmembrane</keyword>
<reference evidence="3 4" key="1">
    <citation type="submission" date="2021-10" db="EMBL/GenBank/DDBJ databases">
        <title>Anaerobic single-cell dispensing facilitates the cultivation of human gut bacteria.</title>
        <authorList>
            <person name="Afrizal A."/>
        </authorList>
    </citation>
    <scope>NUCLEOTIDE SEQUENCE [LARGE SCALE GENOMIC DNA]</scope>
    <source>
        <strain evidence="3 4">CLA-AA-H232</strain>
    </source>
</reference>
<protein>
    <submittedName>
        <fullName evidence="3">Uncharacterized protein</fullName>
    </submittedName>
</protein>
<gene>
    <name evidence="3" type="ORF">LKE05_13270</name>
</gene>
<evidence type="ECO:0000256" key="1">
    <source>
        <dbReference type="SAM" id="Coils"/>
    </source>
</evidence>
<dbReference type="AlphaFoldDB" id="A0AAE3E0R6"/>
<keyword evidence="2" id="KW-0472">Membrane</keyword>
<keyword evidence="2" id="KW-1133">Transmembrane helix</keyword>
<comment type="caution">
    <text evidence="3">The sequence shown here is derived from an EMBL/GenBank/DDBJ whole genome shotgun (WGS) entry which is preliminary data.</text>
</comment>
<evidence type="ECO:0000256" key="2">
    <source>
        <dbReference type="SAM" id="Phobius"/>
    </source>
</evidence>
<dbReference type="EMBL" id="JAJEQM010000025">
    <property type="protein sequence ID" value="MCC2211752.1"/>
    <property type="molecule type" value="Genomic_DNA"/>
</dbReference>
<proteinExistence type="predicted"/>